<dbReference type="Pfam" id="PF11148">
    <property type="entry name" value="DUF2922"/>
    <property type="match status" value="1"/>
</dbReference>
<protein>
    <recommendedName>
        <fullName evidence="3">DUF2922 domain-containing protein</fullName>
    </recommendedName>
</protein>
<dbReference type="EMBL" id="BHYK01000086">
    <property type="protein sequence ID" value="GCD13275.1"/>
    <property type="molecule type" value="Genomic_DNA"/>
</dbReference>
<dbReference type="RefSeq" id="WP_125006667.1">
    <property type="nucleotide sequence ID" value="NZ_BHYK01000086.1"/>
</dbReference>
<proteinExistence type="predicted"/>
<dbReference type="InterPro" id="IPR021321">
    <property type="entry name" value="DUF2922"/>
</dbReference>
<organism evidence="1 2">
    <name type="scientific">Clostridium tagluense</name>
    <dbReference type="NCBI Taxonomy" id="360422"/>
    <lineage>
        <taxon>Bacteria</taxon>
        <taxon>Bacillati</taxon>
        <taxon>Bacillota</taxon>
        <taxon>Clostridia</taxon>
        <taxon>Eubacteriales</taxon>
        <taxon>Clostridiaceae</taxon>
        <taxon>Clostridium</taxon>
    </lineage>
</organism>
<evidence type="ECO:0000313" key="1">
    <source>
        <dbReference type="EMBL" id="GCD13275.1"/>
    </source>
</evidence>
<sequence length="78" mass="8406">MNKLVMRFLTSVEGKYFTLAVDDIKVDEKGVPTVTSAQTNALMDLVIAKDIFASASGKLTGKKDAKIVVTDTNEVEIA</sequence>
<keyword evidence="2" id="KW-1185">Reference proteome</keyword>
<dbReference type="AlphaFoldDB" id="A0A401UUP3"/>
<reference evidence="1 2" key="1">
    <citation type="submission" date="2018-11" db="EMBL/GenBank/DDBJ databases">
        <title>Genome sequencing and assembly of Clostridium tagluense strain A121.</title>
        <authorList>
            <person name="Murakami T."/>
            <person name="Segawa T."/>
            <person name="Shcherbakova V.A."/>
            <person name="Mori H."/>
            <person name="Yoshimura Y."/>
        </authorList>
    </citation>
    <scope>NUCLEOTIDE SEQUENCE [LARGE SCALE GENOMIC DNA]</scope>
    <source>
        <strain evidence="1 2">A121</strain>
    </source>
</reference>
<comment type="caution">
    <text evidence="1">The sequence shown here is derived from an EMBL/GenBank/DDBJ whole genome shotgun (WGS) entry which is preliminary data.</text>
</comment>
<evidence type="ECO:0000313" key="2">
    <source>
        <dbReference type="Proteomes" id="UP000287872"/>
    </source>
</evidence>
<evidence type="ECO:0008006" key="3">
    <source>
        <dbReference type="Google" id="ProtNLM"/>
    </source>
</evidence>
<accession>A0A401UUP3</accession>
<name>A0A401UUP3_9CLOT</name>
<dbReference type="OrthoDB" id="9795264at2"/>
<dbReference type="Proteomes" id="UP000287872">
    <property type="component" value="Unassembled WGS sequence"/>
</dbReference>
<gene>
    <name evidence="1" type="ORF">Ctaglu_48980</name>
</gene>